<dbReference type="OrthoDB" id="277029at2759"/>
<dbReference type="EMBL" id="AWWV01014664">
    <property type="protein sequence ID" value="OMO55457.1"/>
    <property type="molecule type" value="Genomic_DNA"/>
</dbReference>
<evidence type="ECO:0000256" key="1">
    <source>
        <dbReference type="SAM" id="MobiDB-lite"/>
    </source>
</evidence>
<protein>
    <submittedName>
        <fullName evidence="2">Uncharacterized protein</fullName>
    </submittedName>
</protein>
<proteinExistence type="predicted"/>
<gene>
    <name evidence="2" type="ORF">CCACVL1_27239</name>
</gene>
<dbReference type="AlphaFoldDB" id="A0A1R3GBM0"/>
<evidence type="ECO:0000313" key="2">
    <source>
        <dbReference type="EMBL" id="OMO55457.1"/>
    </source>
</evidence>
<comment type="caution">
    <text evidence="2">The sequence shown here is derived from an EMBL/GenBank/DDBJ whole genome shotgun (WGS) entry which is preliminary data.</text>
</comment>
<evidence type="ECO:0000313" key="3">
    <source>
        <dbReference type="Proteomes" id="UP000188268"/>
    </source>
</evidence>
<feature type="region of interest" description="Disordered" evidence="1">
    <location>
        <begin position="43"/>
        <end position="62"/>
    </location>
</feature>
<name>A0A1R3GBM0_COCAP</name>
<reference evidence="2 3" key="1">
    <citation type="submission" date="2013-09" db="EMBL/GenBank/DDBJ databases">
        <title>Corchorus capsularis genome sequencing.</title>
        <authorList>
            <person name="Alam M."/>
            <person name="Haque M.S."/>
            <person name="Islam M.S."/>
            <person name="Emdad E.M."/>
            <person name="Islam M.M."/>
            <person name="Ahmed B."/>
            <person name="Halim A."/>
            <person name="Hossen Q.M.M."/>
            <person name="Hossain M.Z."/>
            <person name="Ahmed R."/>
            <person name="Khan M.M."/>
            <person name="Islam R."/>
            <person name="Rashid M.M."/>
            <person name="Khan S.A."/>
            <person name="Rahman M.S."/>
            <person name="Alam M."/>
        </authorList>
    </citation>
    <scope>NUCLEOTIDE SEQUENCE [LARGE SCALE GENOMIC DNA]</scope>
    <source>
        <strain evidence="3">cv. CVL-1</strain>
        <tissue evidence="2">Whole seedling</tissue>
    </source>
</reference>
<organism evidence="2 3">
    <name type="scientific">Corchorus capsularis</name>
    <name type="common">Jute</name>
    <dbReference type="NCBI Taxonomy" id="210143"/>
    <lineage>
        <taxon>Eukaryota</taxon>
        <taxon>Viridiplantae</taxon>
        <taxon>Streptophyta</taxon>
        <taxon>Embryophyta</taxon>
        <taxon>Tracheophyta</taxon>
        <taxon>Spermatophyta</taxon>
        <taxon>Magnoliopsida</taxon>
        <taxon>eudicotyledons</taxon>
        <taxon>Gunneridae</taxon>
        <taxon>Pentapetalae</taxon>
        <taxon>rosids</taxon>
        <taxon>malvids</taxon>
        <taxon>Malvales</taxon>
        <taxon>Malvaceae</taxon>
        <taxon>Grewioideae</taxon>
        <taxon>Apeibeae</taxon>
        <taxon>Corchorus</taxon>
    </lineage>
</organism>
<feature type="compositionally biased region" description="Low complexity" evidence="1">
    <location>
        <begin position="47"/>
        <end position="62"/>
    </location>
</feature>
<dbReference type="Gramene" id="OMO55457">
    <property type="protein sequence ID" value="OMO55457"/>
    <property type="gene ID" value="CCACVL1_27239"/>
</dbReference>
<accession>A0A1R3GBM0</accession>
<keyword evidence="3" id="KW-1185">Reference proteome</keyword>
<sequence>MDYGGSSLLETVCIRLLMSYNPDSDADPFLEKGAMILFDYLGKSSDTDSSSPVESLLSRSRW</sequence>
<dbReference type="Proteomes" id="UP000188268">
    <property type="component" value="Unassembled WGS sequence"/>
</dbReference>